<feature type="compositionally biased region" description="Basic and acidic residues" evidence="1">
    <location>
        <begin position="58"/>
        <end position="84"/>
    </location>
</feature>
<dbReference type="Pfam" id="PF11976">
    <property type="entry name" value="Rad60-SLD"/>
    <property type="match status" value="1"/>
</dbReference>
<dbReference type="InterPro" id="IPR000626">
    <property type="entry name" value="Ubiquitin-like_dom"/>
</dbReference>
<dbReference type="OrthoDB" id="3365399at2759"/>
<feature type="compositionally biased region" description="Acidic residues" evidence="1">
    <location>
        <begin position="153"/>
        <end position="162"/>
    </location>
</feature>
<comment type="caution">
    <text evidence="3">The sequence shown here is derived from an EMBL/GenBank/DDBJ whole genome shotgun (WGS) entry which is preliminary data.</text>
</comment>
<dbReference type="Gene3D" id="3.10.20.90">
    <property type="entry name" value="Phosphatidylinositol 3-kinase Catalytic Subunit, Chain A, domain 1"/>
    <property type="match status" value="1"/>
</dbReference>
<evidence type="ECO:0000313" key="3">
    <source>
        <dbReference type="EMBL" id="KPA39598.1"/>
    </source>
</evidence>
<gene>
    <name evidence="3" type="ORF">FLAG1_07532</name>
</gene>
<dbReference type="EMBL" id="JXCE01000183">
    <property type="protein sequence ID" value="KPA39598.1"/>
    <property type="molecule type" value="Genomic_DNA"/>
</dbReference>
<organism evidence="3 4">
    <name type="scientific">Fusarium langsethiae</name>
    <dbReference type="NCBI Taxonomy" id="179993"/>
    <lineage>
        <taxon>Eukaryota</taxon>
        <taxon>Fungi</taxon>
        <taxon>Dikarya</taxon>
        <taxon>Ascomycota</taxon>
        <taxon>Pezizomycotina</taxon>
        <taxon>Sordariomycetes</taxon>
        <taxon>Hypocreomycetidae</taxon>
        <taxon>Hypocreales</taxon>
        <taxon>Nectriaceae</taxon>
        <taxon>Fusarium</taxon>
    </lineage>
</organism>
<keyword evidence="4" id="KW-1185">Reference proteome</keyword>
<feature type="compositionally biased region" description="Polar residues" evidence="1">
    <location>
        <begin position="105"/>
        <end position="120"/>
    </location>
</feature>
<feature type="region of interest" description="Disordered" evidence="1">
    <location>
        <begin position="389"/>
        <end position="411"/>
    </location>
</feature>
<accession>A0A0M9ETJ0</accession>
<feature type="domain" description="Ubiquitin-like" evidence="2">
    <location>
        <begin position="415"/>
        <end position="487"/>
    </location>
</feature>
<evidence type="ECO:0000313" key="4">
    <source>
        <dbReference type="Proteomes" id="UP000037904"/>
    </source>
</evidence>
<protein>
    <submittedName>
        <fullName evidence="3">Ubiquitin family protein</fullName>
    </submittedName>
</protein>
<name>A0A0M9ETJ0_FUSLA</name>
<dbReference type="SUPFAM" id="SSF54236">
    <property type="entry name" value="Ubiquitin-like"/>
    <property type="match status" value="1"/>
</dbReference>
<evidence type="ECO:0000256" key="1">
    <source>
        <dbReference type="SAM" id="MobiDB-lite"/>
    </source>
</evidence>
<proteinExistence type="predicted"/>
<feature type="compositionally biased region" description="Pro residues" evidence="1">
    <location>
        <begin position="164"/>
        <end position="178"/>
    </location>
</feature>
<feature type="compositionally biased region" description="Polar residues" evidence="1">
    <location>
        <begin position="140"/>
        <end position="152"/>
    </location>
</feature>
<dbReference type="AlphaFoldDB" id="A0A0M9ETJ0"/>
<feature type="region of interest" description="Disordered" evidence="1">
    <location>
        <begin position="1"/>
        <end position="246"/>
    </location>
</feature>
<evidence type="ECO:0000259" key="2">
    <source>
        <dbReference type="PROSITE" id="PS50053"/>
    </source>
</evidence>
<dbReference type="PROSITE" id="PS50053">
    <property type="entry name" value="UBIQUITIN_2"/>
    <property type="match status" value="1"/>
</dbReference>
<sequence>MKKLPFKPTALRKAAPKPSQPEDANDSNDDGLALFRRRKEMEPIMQADLDRRSKKRHAADLEEERRQLEATEEKRARDEPKDAQDSGGFSQDDSNNIQEDPPFVQPSNETPTAEQASTQDGADCASELVTPPPSKRSKLDSSSTQKPLLSLQTDDDEDEDPFPDASPTPRVRPQPDSPSPIRSRKPEFTPPQPKQVVQTISIDSDSDDEVRPNRLAKRRSSSIEINDLTSTKPSKEPTPPPPLAAAEDNEFAEYIRRAEENRARQQALQSANTNDSSKKEVISIMITSTIPGSGVLVAKFLFDKQLRVARDAWVKHQRKKGLDLNPDDIVLTWRRSKLYNTSTLTGLGIRPSGNGKVEADGLGSAGFRDNRSVVHIEAWTPELFQEMEQNEELQRRRDAGELSEEEPQQEERERFIIMLKGRDIEPLECKVMPETTVDTLIAVFRKQRQIGPDKEVSLWWDGDRLEEHVEMEQAEIEEHDTIEVHVQ</sequence>
<feature type="compositionally biased region" description="Polar residues" evidence="1">
    <location>
        <begin position="87"/>
        <end position="98"/>
    </location>
</feature>
<dbReference type="InterPro" id="IPR022617">
    <property type="entry name" value="Rad60/SUMO-like_dom"/>
</dbReference>
<dbReference type="Proteomes" id="UP000037904">
    <property type="component" value="Unassembled WGS sequence"/>
</dbReference>
<reference evidence="3 4" key="1">
    <citation type="submission" date="2015-04" db="EMBL/GenBank/DDBJ databases">
        <title>The draft genome sequence of Fusarium langsethiae, a T-2/HT-2 mycotoxin producer.</title>
        <authorList>
            <person name="Lysoe E."/>
            <person name="Divon H.H."/>
            <person name="Terzi V."/>
            <person name="Orru L."/>
            <person name="Lamontanara A."/>
            <person name="Kolseth A.-K."/>
            <person name="Frandsen R.J."/>
            <person name="Nielsen K."/>
            <person name="Thrane U."/>
        </authorList>
    </citation>
    <scope>NUCLEOTIDE SEQUENCE [LARGE SCALE GENOMIC DNA]</scope>
    <source>
        <strain evidence="3 4">Fl201059</strain>
    </source>
</reference>
<dbReference type="InterPro" id="IPR029071">
    <property type="entry name" value="Ubiquitin-like_domsf"/>
</dbReference>